<name>A0A5S4FA06_9ACTN</name>
<organism evidence="4 5">
    <name type="scientific">Nonomuraea zeae</name>
    <dbReference type="NCBI Taxonomy" id="1642303"/>
    <lineage>
        <taxon>Bacteria</taxon>
        <taxon>Bacillati</taxon>
        <taxon>Actinomycetota</taxon>
        <taxon>Actinomycetes</taxon>
        <taxon>Streptosporangiales</taxon>
        <taxon>Streptosporangiaceae</taxon>
        <taxon>Nonomuraea</taxon>
    </lineage>
</organism>
<dbReference type="PANTHER" id="PTHR33495">
    <property type="entry name" value="ANTI-SIGMA FACTOR ANTAGONIST TM_1081-RELATED-RELATED"/>
    <property type="match status" value="1"/>
</dbReference>
<dbReference type="Gene3D" id="3.30.750.24">
    <property type="entry name" value="STAS domain"/>
    <property type="match status" value="1"/>
</dbReference>
<comment type="similarity">
    <text evidence="1 2">Belongs to the anti-sigma-factor antagonist family.</text>
</comment>
<evidence type="ECO:0000313" key="4">
    <source>
        <dbReference type="EMBL" id="TMR13273.1"/>
    </source>
</evidence>
<evidence type="ECO:0000313" key="5">
    <source>
        <dbReference type="Proteomes" id="UP000306628"/>
    </source>
</evidence>
<dbReference type="CDD" id="cd07043">
    <property type="entry name" value="STAS_anti-anti-sigma_factors"/>
    <property type="match status" value="1"/>
</dbReference>
<evidence type="ECO:0000256" key="2">
    <source>
        <dbReference type="RuleBase" id="RU003749"/>
    </source>
</evidence>
<protein>
    <recommendedName>
        <fullName evidence="2">Anti-sigma factor antagonist</fullName>
    </recommendedName>
</protein>
<dbReference type="PROSITE" id="PS50801">
    <property type="entry name" value="STAS"/>
    <property type="match status" value="1"/>
</dbReference>
<dbReference type="AlphaFoldDB" id="A0A5S4FA06"/>
<evidence type="ECO:0000256" key="1">
    <source>
        <dbReference type="ARBA" id="ARBA00009013"/>
    </source>
</evidence>
<evidence type="ECO:0000259" key="3">
    <source>
        <dbReference type="PROSITE" id="PS50801"/>
    </source>
</evidence>
<dbReference type="Pfam" id="PF01740">
    <property type="entry name" value="STAS"/>
    <property type="match status" value="1"/>
</dbReference>
<dbReference type="RefSeq" id="WP_138698316.1">
    <property type="nucleotide sequence ID" value="NZ_JBHSAZ010000089.1"/>
</dbReference>
<dbReference type="EMBL" id="VCKX01000430">
    <property type="protein sequence ID" value="TMR13273.1"/>
    <property type="molecule type" value="Genomic_DNA"/>
</dbReference>
<dbReference type="GO" id="GO:0043856">
    <property type="term" value="F:anti-sigma factor antagonist activity"/>
    <property type="evidence" value="ECO:0007669"/>
    <property type="project" value="InterPro"/>
</dbReference>
<keyword evidence="5" id="KW-1185">Reference proteome</keyword>
<dbReference type="InterPro" id="IPR003658">
    <property type="entry name" value="Anti-sigma_ant"/>
</dbReference>
<dbReference type="NCBIfam" id="TIGR00377">
    <property type="entry name" value="ant_ant_sig"/>
    <property type="match status" value="1"/>
</dbReference>
<dbReference type="InterPro" id="IPR036513">
    <property type="entry name" value="STAS_dom_sf"/>
</dbReference>
<reference evidence="4 5" key="1">
    <citation type="submission" date="2019-05" db="EMBL/GenBank/DDBJ databases">
        <title>Draft genome sequence of Nonomuraea zeae DSM 100528.</title>
        <authorList>
            <person name="Saricaoglu S."/>
            <person name="Isik K."/>
        </authorList>
    </citation>
    <scope>NUCLEOTIDE SEQUENCE [LARGE SCALE GENOMIC DNA]</scope>
    <source>
        <strain evidence="4 5">DSM 100528</strain>
    </source>
</reference>
<gene>
    <name evidence="4" type="ORF">ETD85_57750</name>
</gene>
<accession>A0A5S4FA06</accession>
<comment type="caution">
    <text evidence="4">The sequence shown here is derived from an EMBL/GenBank/DDBJ whole genome shotgun (WGS) entry which is preliminary data.</text>
</comment>
<dbReference type="PANTHER" id="PTHR33495:SF2">
    <property type="entry name" value="ANTI-SIGMA FACTOR ANTAGONIST TM_1081-RELATED"/>
    <property type="match status" value="1"/>
</dbReference>
<dbReference type="SUPFAM" id="SSF52091">
    <property type="entry name" value="SpoIIaa-like"/>
    <property type="match status" value="1"/>
</dbReference>
<dbReference type="OrthoDB" id="3543144at2"/>
<dbReference type="Proteomes" id="UP000306628">
    <property type="component" value="Unassembled WGS sequence"/>
</dbReference>
<proteinExistence type="inferred from homology"/>
<feature type="domain" description="STAS" evidence="3">
    <location>
        <begin position="16"/>
        <end position="116"/>
    </location>
</feature>
<dbReference type="InterPro" id="IPR002645">
    <property type="entry name" value="STAS_dom"/>
</dbReference>
<sequence length="128" mass="13874">MTERLEVADFVIDFRIVVVSAGGVLDLETSPILQSRLVQALALHHPPHLVIDLSGVTYADSFGLTVLLATDRHVRSAGGRLLVCATGLVMRKTLAERGLDRVLDVRPTLAEAVRALHPPRPAWGDPPE</sequence>